<evidence type="ECO:0000313" key="3">
    <source>
        <dbReference type="EMBL" id="CAG9129439.1"/>
    </source>
</evidence>
<dbReference type="Proteomes" id="UP000582659">
    <property type="component" value="Unassembled WGS sequence"/>
</dbReference>
<keyword evidence="5" id="KW-1185">Reference proteome</keyword>
<protein>
    <submittedName>
        <fullName evidence="2">(pine wood nematode) hypothetical protein</fullName>
    </submittedName>
</protein>
<accession>A0A1I7SLA0</accession>
<feature type="region of interest" description="Disordered" evidence="1">
    <location>
        <begin position="1"/>
        <end position="79"/>
    </location>
</feature>
<proteinExistence type="predicted"/>
<dbReference type="EMBL" id="CAJFCV020000006">
    <property type="protein sequence ID" value="CAG9129439.1"/>
    <property type="molecule type" value="Genomic_DNA"/>
</dbReference>
<evidence type="ECO:0000256" key="1">
    <source>
        <dbReference type="SAM" id="MobiDB-lite"/>
    </source>
</evidence>
<sequence>MNAGRGPPTRAVPPTDPPKPPFACPMEIRSPVPGIQHPPRRPYSTAALRMPPERDPNHHSCLGAAATDPADPPFSSDSLPSNPSVLFSARTVSRLVWLWRGALRLFGQVLPLMQICAPMPGNTG</sequence>
<gene>
    <name evidence="2" type="ORF">BXYJ_LOCUS14052</name>
</gene>
<evidence type="ECO:0000313" key="4">
    <source>
        <dbReference type="Proteomes" id="UP000095284"/>
    </source>
</evidence>
<dbReference type="Proteomes" id="UP000659654">
    <property type="component" value="Unassembled WGS sequence"/>
</dbReference>
<reference evidence="3" key="2">
    <citation type="submission" date="2020-08" db="EMBL/GenBank/DDBJ databases">
        <authorList>
            <person name="Kikuchi T."/>
        </authorList>
    </citation>
    <scope>NUCLEOTIDE SEQUENCE</scope>
    <source>
        <strain evidence="2">Ka4C1</strain>
    </source>
</reference>
<dbReference type="WBParaSite" id="BXY_1383200.1">
    <property type="protein sequence ID" value="BXY_1383200.1"/>
    <property type="gene ID" value="BXY_1383200"/>
</dbReference>
<evidence type="ECO:0000313" key="2">
    <source>
        <dbReference type="EMBL" id="CAD5233961.1"/>
    </source>
</evidence>
<reference evidence="6" key="1">
    <citation type="submission" date="2016-11" db="UniProtKB">
        <authorList>
            <consortium name="WormBaseParasite"/>
        </authorList>
    </citation>
    <scope>IDENTIFICATION</scope>
</reference>
<dbReference type="AlphaFoldDB" id="A0A1I7SLA0"/>
<organism evidence="4 6">
    <name type="scientific">Bursaphelenchus xylophilus</name>
    <name type="common">Pinewood nematode worm</name>
    <name type="synonym">Aphelenchoides xylophilus</name>
    <dbReference type="NCBI Taxonomy" id="6326"/>
    <lineage>
        <taxon>Eukaryota</taxon>
        <taxon>Metazoa</taxon>
        <taxon>Ecdysozoa</taxon>
        <taxon>Nematoda</taxon>
        <taxon>Chromadorea</taxon>
        <taxon>Rhabditida</taxon>
        <taxon>Tylenchina</taxon>
        <taxon>Tylenchomorpha</taxon>
        <taxon>Aphelenchoidea</taxon>
        <taxon>Aphelenchoididae</taxon>
        <taxon>Bursaphelenchus</taxon>
    </lineage>
</organism>
<feature type="compositionally biased region" description="Pro residues" evidence="1">
    <location>
        <begin position="10"/>
        <end position="23"/>
    </location>
</feature>
<dbReference type="EMBL" id="CAJFDI010000006">
    <property type="protein sequence ID" value="CAD5233961.1"/>
    <property type="molecule type" value="Genomic_DNA"/>
</dbReference>
<evidence type="ECO:0000313" key="6">
    <source>
        <dbReference type="WBParaSite" id="BXY_1383200.1"/>
    </source>
</evidence>
<dbReference type="Proteomes" id="UP000095284">
    <property type="component" value="Unplaced"/>
</dbReference>
<evidence type="ECO:0000313" key="5">
    <source>
        <dbReference type="Proteomes" id="UP000659654"/>
    </source>
</evidence>
<name>A0A1I7SLA0_BURXY</name>